<dbReference type="AlphaFoldDB" id="A0A803LBI7"/>
<evidence type="ECO:0000256" key="3">
    <source>
        <dbReference type="ARBA" id="ARBA00022679"/>
    </source>
</evidence>
<dbReference type="PROSITE" id="PS50011">
    <property type="entry name" value="PROTEIN_KINASE_DOM"/>
    <property type="match status" value="1"/>
</dbReference>
<evidence type="ECO:0000256" key="2">
    <source>
        <dbReference type="ARBA" id="ARBA00022614"/>
    </source>
</evidence>
<accession>A0A803LBI7</accession>
<evidence type="ECO:0000256" key="13">
    <source>
        <dbReference type="PROSITE-ProRule" id="PRU10141"/>
    </source>
</evidence>
<dbReference type="FunFam" id="3.80.10.10:FF:000095">
    <property type="entry name" value="LRR receptor-like serine/threonine-protein kinase GSO1"/>
    <property type="match status" value="1"/>
</dbReference>
<evidence type="ECO:0000256" key="6">
    <source>
        <dbReference type="ARBA" id="ARBA00022737"/>
    </source>
</evidence>
<keyword evidence="2" id="KW-0433">Leucine-rich repeat</keyword>
<dbReference type="InterPro" id="IPR017441">
    <property type="entry name" value="Protein_kinase_ATP_BS"/>
</dbReference>
<feature type="domain" description="Protein kinase" evidence="15">
    <location>
        <begin position="592"/>
        <end position="887"/>
    </location>
</feature>
<dbReference type="SMART" id="SM00369">
    <property type="entry name" value="LRR_TYP"/>
    <property type="match status" value="7"/>
</dbReference>
<dbReference type="OMA" id="PHELGPK"/>
<keyword evidence="11 14" id="KW-0472">Membrane</keyword>
<keyword evidence="12" id="KW-0325">Glycoprotein</keyword>
<dbReference type="Gene3D" id="1.10.510.10">
    <property type="entry name" value="Transferase(Phosphotransferase) domain 1"/>
    <property type="match status" value="1"/>
</dbReference>
<evidence type="ECO:0000256" key="12">
    <source>
        <dbReference type="ARBA" id="ARBA00023180"/>
    </source>
</evidence>
<dbReference type="PANTHER" id="PTHR48056:SF29">
    <property type="entry name" value="RECEPTOR-LIKE PROTEIN KINASE HSL1"/>
    <property type="match status" value="1"/>
</dbReference>
<dbReference type="InterPro" id="IPR003591">
    <property type="entry name" value="Leu-rich_rpt_typical-subtyp"/>
</dbReference>
<dbReference type="Gene3D" id="3.30.200.20">
    <property type="entry name" value="Phosphorylase Kinase, domain 1"/>
    <property type="match status" value="1"/>
</dbReference>
<feature type="binding site" evidence="13">
    <location>
        <position position="621"/>
    </location>
    <ligand>
        <name>ATP</name>
        <dbReference type="ChEBI" id="CHEBI:30616"/>
    </ligand>
</feature>
<keyword evidence="8" id="KW-0418">Kinase</keyword>
<keyword evidence="9 13" id="KW-0067">ATP-binding</keyword>
<evidence type="ECO:0000256" key="4">
    <source>
        <dbReference type="ARBA" id="ARBA00022692"/>
    </source>
</evidence>
<evidence type="ECO:0000256" key="14">
    <source>
        <dbReference type="SAM" id="Phobius"/>
    </source>
</evidence>
<dbReference type="Gramene" id="AUR62009226-RA">
    <property type="protein sequence ID" value="AUR62009226-RA:cds"/>
    <property type="gene ID" value="AUR62009226"/>
</dbReference>
<evidence type="ECO:0000313" key="17">
    <source>
        <dbReference type="Proteomes" id="UP000596660"/>
    </source>
</evidence>
<dbReference type="PANTHER" id="PTHR48056">
    <property type="entry name" value="LRR RECEPTOR-LIKE SERINE/THREONINE-PROTEIN KINASE-RELATED"/>
    <property type="match status" value="1"/>
</dbReference>
<proteinExistence type="predicted"/>
<dbReference type="InterPro" id="IPR032675">
    <property type="entry name" value="LRR_dom_sf"/>
</dbReference>
<reference evidence="16" key="1">
    <citation type="journal article" date="2017" name="Nature">
        <title>The genome of Chenopodium quinoa.</title>
        <authorList>
            <person name="Jarvis D.E."/>
            <person name="Ho Y.S."/>
            <person name="Lightfoot D.J."/>
            <person name="Schmoeckel S.M."/>
            <person name="Li B."/>
            <person name="Borm T.J.A."/>
            <person name="Ohyanagi H."/>
            <person name="Mineta K."/>
            <person name="Michell C.T."/>
            <person name="Saber N."/>
            <person name="Kharbatia N.M."/>
            <person name="Rupper R.R."/>
            <person name="Sharp A.R."/>
            <person name="Dally N."/>
            <person name="Boughton B.A."/>
            <person name="Woo Y.H."/>
            <person name="Gao G."/>
            <person name="Schijlen E.G.W.M."/>
            <person name="Guo X."/>
            <person name="Momin A.A."/>
            <person name="Negrao S."/>
            <person name="Al-Babili S."/>
            <person name="Gehring C."/>
            <person name="Roessner U."/>
            <person name="Jung C."/>
            <person name="Murphy K."/>
            <person name="Arold S.T."/>
            <person name="Gojobori T."/>
            <person name="van der Linden C.G."/>
            <person name="van Loo E.N."/>
            <person name="Jellen E.N."/>
            <person name="Maughan P.J."/>
            <person name="Tester M."/>
        </authorList>
    </citation>
    <scope>NUCLEOTIDE SEQUENCE [LARGE SCALE GENOMIC DNA]</scope>
    <source>
        <strain evidence="16">cv. PI 614886</strain>
    </source>
</reference>
<dbReference type="EnsemblPlants" id="AUR62009226-RA">
    <property type="protein sequence ID" value="AUR62009226-RA:cds"/>
    <property type="gene ID" value="AUR62009226"/>
</dbReference>
<reference evidence="16" key="2">
    <citation type="submission" date="2021-03" db="UniProtKB">
        <authorList>
            <consortium name="EnsemblPlants"/>
        </authorList>
    </citation>
    <scope>IDENTIFICATION</scope>
</reference>
<dbReference type="InterPro" id="IPR050647">
    <property type="entry name" value="Plant_LRR-RLKs"/>
</dbReference>
<dbReference type="InterPro" id="IPR001611">
    <property type="entry name" value="Leu-rich_rpt"/>
</dbReference>
<name>A0A803LBI7_CHEQI</name>
<keyword evidence="4 14" id="KW-0812">Transmembrane</keyword>
<evidence type="ECO:0000256" key="1">
    <source>
        <dbReference type="ARBA" id="ARBA00004167"/>
    </source>
</evidence>
<dbReference type="GO" id="GO:0005524">
    <property type="term" value="F:ATP binding"/>
    <property type="evidence" value="ECO:0007669"/>
    <property type="project" value="UniProtKB-UniRule"/>
</dbReference>
<evidence type="ECO:0000259" key="15">
    <source>
        <dbReference type="PROSITE" id="PS50011"/>
    </source>
</evidence>
<evidence type="ECO:0000256" key="7">
    <source>
        <dbReference type="ARBA" id="ARBA00022741"/>
    </source>
</evidence>
<dbReference type="PROSITE" id="PS00107">
    <property type="entry name" value="PROTEIN_KINASE_ATP"/>
    <property type="match status" value="1"/>
</dbReference>
<keyword evidence="10 14" id="KW-1133">Transmembrane helix</keyword>
<keyword evidence="17" id="KW-1185">Reference proteome</keyword>
<evidence type="ECO:0000256" key="5">
    <source>
        <dbReference type="ARBA" id="ARBA00022729"/>
    </source>
</evidence>
<organism evidence="16 17">
    <name type="scientific">Chenopodium quinoa</name>
    <name type="common">Quinoa</name>
    <dbReference type="NCBI Taxonomy" id="63459"/>
    <lineage>
        <taxon>Eukaryota</taxon>
        <taxon>Viridiplantae</taxon>
        <taxon>Streptophyta</taxon>
        <taxon>Embryophyta</taxon>
        <taxon>Tracheophyta</taxon>
        <taxon>Spermatophyta</taxon>
        <taxon>Magnoliopsida</taxon>
        <taxon>eudicotyledons</taxon>
        <taxon>Gunneridae</taxon>
        <taxon>Pentapetalae</taxon>
        <taxon>Caryophyllales</taxon>
        <taxon>Chenopodiaceae</taxon>
        <taxon>Chenopodioideae</taxon>
        <taxon>Atripliceae</taxon>
        <taxon>Chenopodium</taxon>
    </lineage>
</organism>
<dbReference type="InterPro" id="IPR011009">
    <property type="entry name" value="Kinase-like_dom_sf"/>
</dbReference>
<evidence type="ECO:0000256" key="8">
    <source>
        <dbReference type="ARBA" id="ARBA00022777"/>
    </source>
</evidence>
<dbReference type="SUPFAM" id="SSF52058">
    <property type="entry name" value="L domain-like"/>
    <property type="match status" value="2"/>
</dbReference>
<keyword evidence="7 13" id="KW-0547">Nucleotide-binding</keyword>
<dbReference type="SMART" id="SM00365">
    <property type="entry name" value="LRR_SD22"/>
    <property type="match status" value="3"/>
</dbReference>
<dbReference type="SUPFAM" id="SSF56112">
    <property type="entry name" value="Protein kinase-like (PK-like)"/>
    <property type="match status" value="1"/>
</dbReference>
<keyword evidence="3" id="KW-0808">Transferase</keyword>
<dbReference type="FunFam" id="1.10.510.10:FF:000365">
    <property type="entry name" value="Leucine-rich repeat receptor-like serine/threonine-protein kinase At1g17230"/>
    <property type="match status" value="1"/>
</dbReference>
<evidence type="ECO:0000256" key="9">
    <source>
        <dbReference type="ARBA" id="ARBA00022840"/>
    </source>
</evidence>
<dbReference type="GO" id="GO:0016020">
    <property type="term" value="C:membrane"/>
    <property type="evidence" value="ECO:0007669"/>
    <property type="project" value="UniProtKB-SubCell"/>
</dbReference>
<dbReference type="Gene3D" id="3.80.10.10">
    <property type="entry name" value="Ribonuclease Inhibitor"/>
    <property type="match status" value="4"/>
</dbReference>
<dbReference type="PROSITE" id="PS00108">
    <property type="entry name" value="PROTEIN_KINASE_ST"/>
    <property type="match status" value="1"/>
</dbReference>
<dbReference type="FunFam" id="3.80.10.10:FF:000041">
    <property type="entry name" value="LRR receptor-like serine/threonine-protein kinase ERECTA"/>
    <property type="match status" value="2"/>
</dbReference>
<dbReference type="GO" id="GO:0004672">
    <property type="term" value="F:protein kinase activity"/>
    <property type="evidence" value="ECO:0007669"/>
    <property type="project" value="InterPro"/>
</dbReference>
<dbReference type="GO" id="GO:0033612">
    <property type="term" value="F:receptor serine/threonine kinase binding"/>
    <property type="evidence" value="ECO:0007669"/>
    <property type="project" value="TreeGrafter"/>
</dbReference>
<keyword evidence="5" id="KW-0732">Signal</keyword>
<feature type="transmembrane region" description="Helical" evidence="14">
    <location>
        <begin position="535"/>
        <end position="556"/>
    </location>
</feature>
<dbReference type="Pfam" id="PF00560">
    <property type="entry name" value="LRR_1"/>
    <property type="match status" value="7"/>
</dbReference>
<evidence type="ECO:0000313" key="16">
    <source>
        <dbReference type="EnsemblPlants" id="AUR62009226-RA:cds"/>
    </source>
</evidence>
<keyword evidence="6" id="KW-0677">Repeat</keyword>
<protein>
    <recommendedName>
        <fullName evidence="15">Protein kinase domain-containing protein</fullName>
    </recommendedName>
</protein>
<evidence type="ECO:0000256" key="10">
    <source>
        <dbReference type="ARBA" id="ARBA00022989"/>
    </source>
</evidence>
<dbReference type="FunFam" id="3.80.10.10:FF:000221">
    <property type="entry name" value="Leucine-rich repeat receptor-like protein kinase PXL1"/>
    <property type="match status" value="1"/>
</dbReference>
<dbReference type="PRINTS" id="PR00019">
    <property type="entry name" value="LEURICHRPT"/>
</dbReference>
<dbReference type="SMART" id="SM00220">
    <property type="entry name" value="S_TKc"/>
    <property type="match status" value="1"/>
</dbReference>
<dbReference type="Pfam" id="PF13855">
    <property type="entry name" value="LRR_8"/>
    <property type="match status" value="2"/>
</dbReference>
<evidence type="ECO:0000256" key="11">
    <source>
        <dbReference type="ARBA" id="ARBA00023136"/>
    </source>
</evidence>
<comment type="subcellular location">
    <subcellularLocation>
        <location evidence="1">Membrane</location>
        <topology evidence="1">Single-pass membrane protein</topology>
    </subcellularLocation>
</comment>
<dbReference type="Proteomes" id="UP000596660">
    <property type="component" value="Unplaced"/>
</dbReference>
<dbReference type="Pfam" id="PF00069">
    <property type="entry name" value="Pkinase"/>
    <property type="match status" value="1"/>
</dbReference>
<dbReference type="InterPro" id="IPR000719">
    <property type="entry name" value="Prot_kinase_dom"/>
</dbReference>
<sequence>MSSWNSTTPFCQWPGINCTGGVTVTGISLNSQNVEGEIPSSICDLKNLTLLDLGNNNIIGNFPTFLYNCTMLQKLDLSQNYFVGKLPDDINKLPPTLQYLIISGNNFTGDIPPSLAQLKGLINLYLDSNLFNGTFPSELGHLINLEELVLAYNPFARNNLPKEFGKLMNLKFLWMTECNLIGEIPKEFTNLTSLVHLDLVGNNLEGEIPSGLFLLKSLKKLYLYKNRLFGGMPTSIEALNLVELDVSQNNLTGIIPDDIGKLRKLEILNLFQNQFHGIIPPSIGQLPSLKRLGLFMNQFRGSLPSELGLHSKLESFEVSDNAFIGQLPENLGYNGDLSSIVAFNNNLNGTISTSQLTANLIWLDISNNKFSGPIPSSIAKCENLLVFKASNNQLWGKIPMELTALSSLYSLRLDGNQLSGELPSSLSSWESLAILNISKNNLSGPLPAALGSIPHLQILDLSQNKLSGQIPYKLTQQISLQNLITLNLSSNNLKGKIPREFDNKAFNLSFLNNANLCSDKQISRLPPCFTSHHRYLVEILVPGAIIFLIFLCFTFFKINMGRHETHGSEQQAWELKPFHRIEFTEAVIVSSLTNNNLIGTGGSGKVYMAPVNDLGNKVAVKRIWNGRKLEDALEKQFLTEVEFLGTLRHANIVKLLCCVSSAQEKLLVYEYMENQSLDKWLHKRRRANEPSSMNSEASRSNLELYIVLDWPTRLKIAVGAANGLCYLHHACCPVIIHRDVKSSNILLDSEFNAKIADFGLAKVTIKAKGPHTASAIAGSFGYIAPEYWRTKRLDEKIDVYSFGVVLLELTTGKHPCKGNDHLNLADWSWKHCCEEHPITDALDEEIKEPRFIEQMVNVFKLGVMCTSQTPNSRPTMKQVVQLLIKWSHDEDHDQTQTTNEA</sequence>
<dbReference type="InterPro" id="IPR008271">
    <property type="entry name" value="Ser/Thr_kinase_AS"/>
</dbReference>